<dbReference type="InterPro" id="IPR001155">
    <property type="entry name" value="OxRdtase_FMN_N"/>
</dbReference>
<accession>A0A1G8TIF3</accession>
<dbReference type="PANTHER" id="PTHR43303">
    <property type="entry name" value="NADPH DEHYDROGENASE C23G7.10C-RELATED"/>
    <property type="match status" value="1"/>
</dbReference>
<keyword evidence="2" id="KW-0285">Flavoprotein</keyword>
<comment type="cofactor">
    <cofactor evidence="1">
        <name>FMN</name>
        <dbReference type="ChEBI" id="CHEBI:58210"/>
    </cofactor>
</comment>
<dbReference type="SUPFAM" id="SSF51395">
    <property type="entry name" value="FMN-linked oxidoreductases"/>
    <property type="match status" value="1"/>
</dbReference>
<organism evidence="7 8">
    <name type="scientific">Lutimaribacter saemankumensis</name>
    <dbReference type="NCBI Taxonomy" id="490829"/>
    <lineage>
        <taxon>Bacteria</taxon>
        <taxon>Pseudomonadati</taxon>
        <taxon>Pseudomonadota</taxon>
        <taxon>Alphaproteobacteria</taxon>
        <taxon>Rhodobacterales</taxon>
        <taxon>Roseobacteraceae</taxon>
        <taxon>Lutimaribacter</taxon>
    </lineage>
</organism>
<dbReference type="Proteomes" id="UP000199340">
    <property type="component" value="Unassembled WGS sequence"/>
</dbReference>
<dbReference type="STRING" id="490829.SAMN05421850_1243"/>
<dbReference type="GO" id="GO:0050661">
    <property type="term" value="F:NADP binding"/>
    <property type="evidence" value="ECO:0007669"/>
    <property type="project" value="InterPro"/>
</dbReference>
<name>A0A1G8TIF3_9RHOB</name>
<keyword evidence="8" id="KW-1185">Reference proteome</keyword>
<evidence type="ECO:0000259" key="6">
    <source>
        <dbReference type="Pfam" id="PF00724"/>
    </source>
</evidence>
<evidence type="ECO:0000256" key="4">
    <source>
        <dbReference type="ARBA" id="ARBA00022857"/>
    </source>
</evidence>
<evidence type="ECO:0000256" key="3">
    <source>
        <dbReference type="ARBA" id="ARBA00022643"/>
    </source>
</evidence>
<dbReference type="GO" id="GO:0010181">
    <property type="term" value="F:FMN binding"/>
    <property type="evidence" value="ECO:0007669"/>
    <property type="project" value="InterPro"/>
</dbReference>
<keyword evidence="3" id="KW-0288">FMN</keyword>
<dbReference type="Gene3D" id="3.20.20.70">
    <property type="entry name" value="Aldolase class I"/>
    <property type="match status" value="1"/>
</dbReference>
<dbReference type="GO" id="GO:0003959">
    <property type="term" value="F:NADPH dehydrogenase activity"/>
    <property type="evidence" value="ECO:0007669"/>
    <property type="project" value="InterPro"/>
</dbReference>
<dbReference type="OrthoDB" id="9784632at2"/>
<evidence type="ECO:0000256" key="1">
    <source>
        <dbReference type="ARBA" id="ARBA00001917"/>
    </source>
</evidence>
<evidence type="ECO:0000313" key="8">
    <source>
        <dbReference type="Proteomes" id="UP000199340"/>
    </source>
</evidence>
<dbReference type="RefSeq" id="WP_090030746.1">
    <property type="nucleotide sequence ID" value="NZ_FNEB01000024.1"/>
</dbReference>
<protein>
    <submittedName>
        <fullName evidence="7">2,4-dienoyl-CoA reductase</fullName>
    </submittedName>
</protein>
<evidence type="ECO:0000256" key="5">
    <source>
        <dbReference type="ARBA" id="ARBA00023002"/>
    </source>
</evidence>
<dbReference type="AlphaFoldDB" id="A0A1G8TIF3"/>
<keyword evidence="4" id="KW-0521">NADP</keyword>
<evidence type="ECO:0000313" key="7">
    <source>
        <dbReference type="EMBL" id="SDJ41376.1"/>
    </source>
</evidence>
<sequence>MTEIPKLFQPLRIRGVETRNRVVISPMCQYSAHEGHMDDWHLVQLGRFAIGGAGIVFTEATAVQKAGRITHGCPGLWADSQIPGHARIAQFALRNGAIPALQLGHAGRKAGMQRPWFGNGPLNDADIARGDMPWAPVGPSAMPVADGWPVPHELSVSEIKALIDDYVSATHRAREAGYRIVEIHGAHGYLLHSFLSPLSNRRKDAYGGDLTGRMRLALEIAEAVRGAWPEDLPLFFRTSAVDGSPDGWRLEDTVVLARALKDIGVDVMDCSSSGIAGAATASGSQKRQPGFQVPYADRVRSEVGMATMAVGLITHPVQAESILADGSADLIAIAREALVDPQWALHAARDLGHDTDFAEWPVQSGWWLASRQRTSDFYKP</sequence>
<dbReference type="CDD" id="cd02932">
    <property type="entry name" value="OYE_YqiM_FMN"/>
    <property type="match status" value="1"/>
</dbReference>
<gene>
    <name evidence="7" type="ORF">SAMN05421850_1243</name>
</gene>
<evidence type="ECO:0000256" key="2">
    <source>
        <dbReference type="ARBA" id="ARBA00022630"/>
    </source>
</evidence>
<keyword evidence="5" id="KW-0560">Oxidoreductase</keyword>
<dbReference type="EMBL" id="FNEB01000024">
    <property type="protein sequence ID" value="SDJ41376.1"/>
    <property type="molecule type" value="Genomic_DNA"/>
</dbReference>
<dbReference type="InterPro" id="IPR044152">
    <property type="entry name" value="YqjM-like"/>
</dbReference>
<dbReference type="PANTHER" id="PTHR43303:SF4">
    <property type="entry name" value="NADPH DEHYDROGENASE C23G7.10C-RELATED"/>
    <property type="match status" value="1"/>
</dbReference>
<feature type="domain" description="NADH:flavin oxidoreductase/NADH oxidase N-terminal" evidence="6">
    <location>
        <begin position="6"/>
        <end position="350"/>
    </location>
</feature>
<dbReference type="InterPro" id="IPR013785">
    <property type="entry name" value="Aldolase_TIM"/>
</dbReference>
<dbReference type="Pfam" id="PF00724">
    <property type="entry name" value="Oxidored_FMN"/>
    <property type="match status" value="1"/>
</dbReference>
<reference evidence="7 8" key="1">
    <citation type="submission" date="2016-10" db="EMBL/GenBank/DDBJ databases">
        <authorList>
            <person name="de Groot N.N."/>
        </authorList>
    </citation>
    <scope>NUCLEOTIDE SEQUENCE [LARGE SCALE GENOMIC DNA]</scope>
    <source>
        <strain evidence="7 8">DSM 28010</strain>
    </source>
</reference>
<proteinExistence type="predicted"/>